<reference evidence="3 4" key="1">
    <citation type="submission" date="2022-03" db="EMBL/GenBank/DDBJ databases">
        <authorList>
            <person name="Nunn A."/>
            <person name="Chopra R."/>
            <person name="Nunn A."/>
            <person name="Contreras Garrido A."/>
        </authorList>
    </citation>
    <scope>NUCLEOTIDE SEQUENCE [LARGE SCALE GENOMIC DNA]</scope>
</reference>
<protein>
    <recommendedName>
        <fullName evidence="2">Endonuclease/exonuclease/phosphatase domain-containing protein</fullName>
    </recommendedName>
</protein>
<evidence type="ECO:0000256" key="1">
    <source>
        <dbReference type="SAM" id="MobiDB-lite"/>
    </source>
</evidence>
<feature type="domain" description="Endonuclease/exonuclease/phosphatase" evidence="2">
    <location>
        <begin position="68"/>
        <end position="389"/>
    </location>
</feature>
<evidence type="ECO:0000313" key="4">
    <source>
        <dbReference type="Proteomes" id="UP000836841"/>
    </source>
</evidence>
<sequence>MFNPLRHLHLPRPILPPFTSSRVCRKILSKRMSTNPAMEPKVRKFESVEGADINSLSKADGIRFRLVSYNILAQVYVKSALLPHSPPACLKWKARSHAILSVLRNLGADFFCLQEVDEYDSYYRKTMESLGYSGIYIQRTGQRKRDGCAIFYKPSCAELITKERIEYNDLVDSIKADSVSCSSEQKTETSNEAKGDEKAKEKKDSRKDSRDLNDPLVRLKRDCVGIMAAFRIHKPFHHIVIVANTHLYWDPELADVKLAQANYLLSRLAQFKTLISDEFECKPSLLLAGDFNSIPGDKVYSYLVSGNSKAAETIEEEEEEAPVPLCSVYEATRGEPKFTNCTPGFTNTLDYIFFSPSDFIKPVSILQLPEPESPDVVGFLPNHHHPSDHLPIGAEFEIRRE</sequence>
<feature type="compositionally biased region" description="Basic and acidic residues" evidence="1">
    <location>
        <begin position="185"/>
        <end position="211"/>
    </location>
</feature>
<dbReference type="InterPro" id="IPR005135">
    <property type="entry name" value="Endo/exonuclease/phosphatase"/>
</dbReference>
<dbReference type="Proteomes" id="UP000836841">
    <property type="component" value="Chromosome 1"/>
</dbReference>
<dbReference type="PANTHER" id="PTHR12121:SF68">
    <property type="entry name" value="CARBON CATABOLITE REPRESSOR PROTEIN 4 HOMOLOG 4-RELATED"/>
    <property type="match status" value="1"/>
</dbReference>
<dbReference type="AlphaFoldDB" id="A0AAU9R6G8"/>
<dbReference type="EMBL" id="OU466857">
    <property type="protein sequence ID" value="CAH2034743.1"/>
    <property type="molecule type" value="Genomic_DNA"/>
</dbReference>
<evidence type="ECO:0000259" key="2">
    <source>
        <dbReference type="Pfam" id="PF03372"/>
    </source>
</evidence>
<dbReference type="InterPro" id="IPR050410">
    <property type="entry name" value="CCR4/nocturin_mRNA_transcr"/>
</dbReference>
<dbReference type="PANTHER" id="PTHR12121">
    <property type="entry name" value="CARBON CATABOLITE REPRESSOR PROTEIN 4"/>
    <property type="match status" value="1"/>
</dbReference>
<dbReference type="FunFam" id="3.60.10.10:FF:000067">
    <property type="entry name" value="Carbon catabolite repressor protein 4 homolog 4"/>
    <property type="match status" value="1"/>
</dbReference>
<proteinExistence type="predicted"/>
<feature type="region of interest" description="Disordered" evidence="1">
    <location>
        <begin position="182"/>
        <end position="211"/>
    </location>
</feature>
<evidence type="ECO:0000313" key="3">
    <source>
        <dbReference type="EMBL" id="CAH2034743.1"/>
    </source>
</evidence>
<dbReference type="Gene3D" id="3.60.10.10">
    <property type="entry name" value="Endonuclease/exonuclease/phosphatase"/>
    <property type="match status" value="1"/>
</dbReference>
<dbReference type="InterPro" id="IPR036691">
    <property type="entry name" value="Endo/exonu/phosph_ase_sf"/>
</dbReference>
<name>A0AAU9R6G8_THLAR</name>
<keyword evidence="4" id="KW-1185">Reference proteome</keyword>
<dbReference type="SUPFAM" id="SSF56219">
    <property type="entry name" value="DNase I-like"/>
    <property type="match status" value="1"/>
</dbReference>
<accession>A0AAU9R6G8</accession>
<gene>
    <name evidence="3" type="ORF">TAV2_LOCUS1213</name>
</gene>
<organism evidence="3 4">
    <name type="scientific">Thlaspi arvense</name>
    <name type="common">Field penny-cress</name>
    <dbReference type="NCBI Taxonomy" id="13288"/>
    <lineage>
        <taxon>Eukaryota</taxon>
        <taxon>Viridiplantae</taxon>
        <taxon>Streptophyta</taxon>
        <taxon>Embryophyta</taxon>
        <taxon>Tracheophyta</taxon>
        <taxon>Spermatophyta</taxon>
        <taxon>Magnoliopsida</taxon>
        <taxon>eudicotyledons</taxon>
        <taxon>Gunneridae</taxon>
        <taxon>Pentapetalae</taxon>
        <taxon>rosids</taxon>
        <taxon>malvids</taxon>
        <taxon>Brassicales</taxon>
        <taxon>Brassicaceae</taxon>
        <taxon>Thlaspideae</taxon>
        <taxon>Thlaspi</taxon>
    </lineage>
</organism>
<dbReference type="Pfam" id="PF03372">
    <property type="entry name" value="Exo_endo_phos"/>
    <property type="match status" value="1"/>
</dbReference>
<dbReference type="GO" id="GO:0000175">
    <property type="term" value="F:3'-5'-RNA exonuclease activity"/>
    <property type="evidence" value="ECO:0007669"/>
    <property type="project" value="TreeGrafter"/>
</dbReference>